<name>A0A7S4C175_CHRCT</name>
<accession>A0A7S4C175</accession>
<proteinExistence type="predicted"/>
<evidence type="ECO:0000313" key="2">
    <source>
        <dbReference type="EMBL" id="CAE0783246.1"/>
    </source>
</evidence>
<gene>
    <name evidence="2" type="ORF">PCAR00345_LOCUS35949</name>
</gene>
<reference evidence="2" key="1">
    <citation type="submission" date="2021-01" db="EMBL/GenBank/DDBJ databases">
        <authorList>
            <person name="Corre E."/>
            <person name="Pelletier E."/>
            <person name="Niang G."/>
            <person name="Scheremetjew M."/>
            <person name="Finn R."/>
            <person name="Kale V."/>
            <person name="Holt S."/>
            <person name="Cochrane G."/>
            <person name="Meng A."/>
            <person name="Brown T."/>
            <person name="Cohen L."/>
        </authorList>
    </citation>
    <scope>NUCLEOTIDE SEQUENCE</scope>
    <source>
        <strain evidence="2">CCMP645</strain>
    </source>
</reference>
<protein>
    <submittedName>
        <fullName evidence="2">Uncharacterized protein</fullName>
    </submittedName>
</protein>
<feature type="region of interest" description="Disordered" evidence="1">
    <location>
        <begin position="103"/>
        <end position="126"/>
    </location>
</feature>
<sequence>MQLPLFKLGAYSAELRLSCTRSGADLRAGSRHASRVGRLGGGDEERVSDTAVGASIAGVLGARLVMGARLGMGAGARGNGISGSRPAGVDAARGADVELEAADRDGATARLEEAPREGSTIRGGGA</sequence>
<dbReference type="AlphaFoldDB" id="A0A7S4C175"/>
<dbReference type="EMBL" id="HBIZ01056711">
    <property type="protein sequence ID" value="CAE0783246.1"/>
    <property type="molecule type" value="Transcribed_RNA"/>
</dbReference>
<feature type="compositionally biased region" description="Basic and acidic residues" evidence="1">
    <location>
        <begin position="103"/>
        <end position="116"/>
    </location>
</feature>
<organism evidence="2">
    <name type="scientific">Chrysotila carterae</name>
    <name type="common">Marine alga</name>
    <name type="synonym">Syracosphaera carterae</name>
    <dbReference type="NCBI Taxonomy" id="13221"/>
    <lineage>
        <taxon>Eukaryota</taxon>
        <taxon>Haptista</taxon>
        <taxon>Haptophyta</taxon>
        <taxon>Prymnesiophyceae</taxon>
        <taxon>Isochrysidales</taxon>
        <taxon>Isochrysidaceae</taxon>
        <taxon>Chrysotila</taxon>
    </lineage>
</organism>
<evidence type="ECO:0000256" key="1">
    <source>
        <dbReference type="SAM" id="MobiDB-lite"/>
    </source>
</evidence>